<dbReference type="AlphaFoldDB" id="A0A150RTS2"/>
<reference evidence="2 3" key="1">
    <citation type="submission" date="2014-02" db="EMBL/GenBank/DDBJ databases">
        <title>The small core and large imbalanced accessory genome model reveals a collaborative survival strategy of Sorangium cellulosum strains in nature.</title>
        <authorList>
            <person name="Han K."/>
            <person name="Peng R."/>
            <person name="Blom J."/>
            <person name="Li Y.-Z."/>
        </authorList>
    </citation>
    <scope>NUCLEOTIDE SEQUENCE [LARGE SCALE GENOMIC DNA]</scope>
    <source>
        <strain evidence="2 3">So0149</strain>
    </source>
</reference>
<evidence type="ECO:0000256" key="1">
    <source>
        <dbReference type="SAM" id="Phobius"/>
    </source>
</evidence>
<gene>
    <name evidence="2" type="ORF">BE18_38395</name>
</gene>
<proteinExistence type="predicted"/>
<keyword evidence="1" id="KW-0812">Transmembrane</keyword>
<name>A0A150RTS2_SORCE</name>
<feature type="transmembrane region" description="Helical" evidence="1">
    <location>
        <begin position="102"/>
        <end position="120"/>
    </location>
</feature>
<dbReference type="Proteomes" id="UP000075515">
    <property type="component" value="Unassembled WGS sequence"/>
</dbReference>
<organism evidence="2 3">
    <name type="scientific">Sorangium cellulosum</name>
    <name type="common">Polyangium cellulosum</name>
    <dbReference type="NCBI Taxonomy" id="56"/>
    <lineage>
        <taxon>Bacteria</taxon>
        <taxon>Pseudomonadati</taxon>
        <taxon>Myxococcota</taxon>
        <taxon>Polyangia</taxon>
        <taxon>Polyangiales</taxon>
        <taxon>Polyangiaceae</taxon>
        <taxon>Sorangium</taxon>
    </lineage>
</organism>
<comment type="caution">
    <text evidence="2">The sequence shown here is derived from an EMBL/GenBank/DDBJ whole genome shotgun (WGS) entry which is preliminary data.</text>
</comment>
<evidence type="ECO:0000313" key="2">
    <source>
        <dbReference type="EMBL" id="KYF83642.1"/>
    </source>
</evidence>
<feature type="transmembrane region" description="Helical" evidence="1">
    <location>
        <begin position="12"/>
        <end position="32"/>
    </location>
</feature>
<sequence length="151" mass="15948">MNTVKRFAPSAARILLGLVFFVFGLNGFLQFLPQPPAPEAAGRFAAALAATGYMFPLIKGTEVVAGALLLSNRYVPLALALLAPIVVNIVAFHTFLTPPNPVAWLVLALEVYLAFAYRAAFRPMLAARVDAGAPASAGVERGKLRPVESAA</sequence>
<keyword evidence="1" id="KW-1133">Transmembrane helix</keyword>
<feature type="transmembrane region" description="Helical" evidence="1">
    <location>
        <begin position="77"/>
        <end position="96"/>
    </location>
</feature>
<keyword evidence="1" id="KW-0472">Membrane</keyword>
<dbReference type="EMBL" id="JEMC01003101">
    <property type="protein sequence ID" value="KYF83642.1"/>
    <property type="molecule type" value="Genomic_DNA"/>
</dbReference>
<feature type="transmembrane region" description="Helical" evidence="1">
    <location>
        <begin position="44"/>
        <end position="70"/>
    </location>
</feature>
<accession>A0A150RTS2</accession>
<evidence type="ECO:0000313" key="3">
    <source>
        <dbReference type="Proteomes" id="UP000075515"/>
    </source>
</evidence>
<protein>
    <submittedName>
        <fullName evidence="2">DoxX family protein</fullName>
    </submittedName>
</protein>